<organism evidence="2 3">
    <name type="scientific">Clohesyomyces aquaticus</name>
    <dbReference type="NCBI Taxonomy" id="1231657"/>
    <lineage>
        <taxon>Eukaryota</taxon>
        <taxon>Fungi</taxon>
        <taxon>Dikarya</taxon>
        <taxon>Ascomycota</taxon>
        <taxon>Pezizomycotina</taxon>
        <taxon>Dothideomycetes</taxon>
        <taxon>Pleosporomycetidae</taxon>
        <taxon>Pleosporales</taxon>
        <taxon>Lindgomycetaceae</taxon>
        <taxon>Clohesyomyces</taxon>
    </lineage>
</organism>
<sequence>MHLLALGLCLYVGVLAYTVLGTCVSFTTLRTTLLKKTDTPRLNTSNSPPLVQRAEPVPPASDDVWNKAVCKGAQLLSQLSASDHDAGQMFTPPRSSAESDFLAYPQDLEKWGYGMLDYDPYYEFDMSLPLKPALKGIGVSDKKNSEGGNNYARLWEHEVEKTIDGVKYPVCLDGEENCRGFVLTACRLRARKPPVTVLPALKSSSDIIYLEWFGLTQSTKSKTQNLHYIFSSPVKNPLTQSLIRRALLNTQQSLSTWPGATFFMDSDEGKAILGAPNGVGAAYLLVQHKKQLGRKTVKKVTVFQDAGKAVPRPPSLLFWVEGVEEEKGKEEGPEQRESW</sequence>
<dbReference type="EMBL" id="MCFA01000165">
    <property type="protein sequence ID" value="ORY01812.1"/>
    <property type="molecule type" value="Genomic_DNA"/>
</dbReference>
<keyword evidence="3" id="KW-1185">Reference proteome</keyword>
<dbReference type="Proteomes" id="UP000193144">
    <property type="component" value="Unassembled WGS sequence"/>
</dbReference>
<evidence type="ECO:0000313" key="3">
    <source>
        <dbReference type="Proteomes" id="UP000193144"/>
    </source>
</evidence>
<dbReference type="OrthoDB" id="5337308at2759"/>
<evidence type="ECO:0000256" key="1">
    <source>
        <dbReference type="SAM" id="SignalP"/>
    </source>
</evidence>
<proteinExistence type="predicted"/>
<dbReference type="AlphaFoldDB" id="A0A1Y1YUU9"/>
<name>A0A1Y1YUU9_9PLEO</name>
<feature type="chain" id="PRO_5012395274" evidence="1">
    <location>
        <begin position="17"/>
        <end position="339"/>
    </location>
</feature>
<accession>A0A1Y1YUU9</accession>
<keyword evidence="1" id="KW-0732">Signal</keyword>
<protein>
    <submittedName>
        <fullName evidence="2">Uncharacterized protein</fullName>
    </submittedName>
</protein>
<gene>
    <name evidence="2" type="ORF">BCR34DRAFT_636686</name>
</gene>
<reference evidence="2 3" key="1">
    <citation type="submission" date="2016-07" db="EMBL/GenBank/DDBJ databases">
        <title>Pervasive Adenine N6-methylation of Active Genes in Fungi.</title>
        <authorList>
            <consortium name="DOE Joint Genome Institute"/>
            <person name="Mondo S.J."/>
            <person name="Dannebaum R.O."/>
            <person name="Kuo R.C."/>
            <person name="Labutti K."/>
            <person name="Haridas S."/>
            <person name="Kuo A."/>
            <person name="Salamov A."/>
            <person name="Ahrendt S.R."/>
            <person name="Lipzen A."/>
            <person name="Sullivan W."/>
            <person name="Andreopoulos W.B."/>
            <person name="Clum A."/>
            <person name="Lindquist E."/>
            <person name="Daum C."/>
            <person name="Ramamoorthy G.K."/>
            <person name="Gryganskyi A."/>
            <person name="Culley D."/>
            <person name="Magnuson J.K."/>
            <person name="James T.Y."/>
            <person name="O'Malley M.A."/>
            <person name="Stajich J.E."/>
            <person name="Spatafora J.W."/>
            <person name="Visel A."/>
            <person name="Grigoriev I.V."/>
        </authorList>
    </citation>
    <scope>NUCLEOTIDE SEQUENCE [LARGE SCALE GENOMIC DNA]</scope>
    <source>
        <strain evidence="2 3">CBS 115471</strain>
    </source>
</reference>
<evidence type="ECO:0000313" key="2">
    <source>
        <dbReference type="EMBL" id="ORY01812.1"/>
    </source>
</evidence>
<feature type="signal peptide" evidence="1">
    <location>
        <begin position="1"/>
        <end position="16"/>
    </location>
</feature>
<comment type="caution">
    <text evidence="2">The sequence shown here is derived from an EMBL/GenBank/DDBJ whole genome shotgun (WGS) entry which is preliminary data.</text>
</comment>